<dbReference type="SUPFAM" id="SSF46955">
    <property type="entry name" value="Putative DNA-binding domain"/>
    <property type="match status" value="1"/>
</dbReference>
<feature type="compositionally biased region" description="Basic and acidic residues" evidence="1">
    <location>
        <begin position="146"/>
        <end position="157"/>
    </location>
</feature>
<proteinExistence type="predicted"/>
<evidence type="ECO:0000313" key="4">
    <source>
        <dbReference type="Proteomes" id="UP000714817"/>
    </source>
</evidence>
<reference evidence="3" key="1">
    <citation type="submission" date="2020-04" db="EMBL/GenBank/DDBJ databases">
        <authorList>
            <person name="Zhang T."/>
        </authorList>
    </citation>
    <scope>NUCLEOTIDE SEQUENCE</scope>
    <source>
        <strain evidence="3">HKST-UBA80</strain>
    </source>
</reference>
<protein>
    <submittedName>
        <fullName evidence="3">Helix-turn-helix domain-containing protein</fullName>
    </submittedName>
</protein>
<accession>A0A955E0X2</accession>
<evidence type="ECO:0000313" key="3">
    <source>
        <dbReference type="EMBL" id="MCA9302292.1"/>
    </source>
</evidence>
<reference evidence="3" key="2">
    <citation type="journal article" date="2021" name="Microbiome">
        <title>Successional dynamics and alternative stable states in a saline activated sludge microbial community over 9 years.</title>
        <authorList>
            <person name="Wang Y."/>
            <person name="Ye J."/>
            <person name="Ju F."/>
            <person name="Liu L."/>
            <person name="Boyd J.A."/>
            <person name="Deng Y."/>
            <person name="Parks D.H."/>
            <person name="Jiang X."/>
            <person name="Yin X."/>
            <person name="Woodcroft B.J."/>
            <person name="Tyson G.W."/>
            <person name="Hugenholtz P."/>
            <person name="Polz M.F."/>
            <person name="Zhang T."/>
        </authorList>
    </citation>
    <scope>NUCLEOTIDE SEQUENCE</scope>
    <source>
        <strain evidence="3">HKST-UBA80</strain>
    </source>
</reference>
<dbReference type="Proteomes" id="UP000714817">
    <property type="component" value="Unassembled WGS sequence"/>
</dbReference>
<dbReference type="EMBL" id="JAGQNY010000010">
    <property type="protein sequence ID" value="MCA9302292.1"/>
    <property type="molecule type" value="Genomic_DNA"/>
</dbReference>
<dbReference type="AlphaFoldDB" id="A0A955E0X2"/>
<sequence length="348" mass="39096">MKLDDRFYTSTEVAEILGVSLRSVYRYLEEGKIDAEIKTATGRHRFTKQNIMDFLYPSQHDGSSESNQQQSTNKYTVSRDLDSANNVSSQDNKLAGDEDDDLDLFSDVQDEEDDVISEQAQGEEIDWLAKFRAAAQKYSQNPASDTQDKSAQDKTLEDGSDEVLSDVTDSYYDTARQQESLDSLLDTSDDGLAGVEEEYEDDGDLPVDYVPVQQKKVADKIEKYYTSDVGGLRELAQYINKASRKSNVPYAFTMNSGMSLHKLIRPFSVLHAYVKDTDLEFFEKSLELTESDAGNAQLCLYVVSSNKVFDEGKEMHGLNVVSDQQLRKDLIDSGEIDLANELDEVVGF</sequence>
<feature type="domain" description="Helix-turn-helix" evidence="2">
    <location>
        <begin position="7"/>
        <end position="55"/>
    </location>
</feature>
<gene>
    <name evidence="3" type="ORF">KDA10_02975</name>
</gene>
<dbReference type="Gene3D" id="1.10.1660.10">
    <property type="match status" value="1"/>
</dbReference>
<evidence type="ECO:0000256" key="1">
    <source>
        <dbReference type="SAM" id="MobiDB-lite"/>
    </source>
</evidence>
<dbReference type="InterPro" id="IPR041657">
    <property type="entry name" value="HTH_17"/>
</dbReference>
<name>A0A955E0X2_UNCKA</name>
<feature type="region of interest" description="Disordered" evidence="1">
    <location>
        <begin position="56"/>
        <end position="101"/>
    </location>
</feature>
<comment type="caution">
    <text evidence="3">The sequence shown here is derived from an EMBL/GenBank/DDBJ whole genome shotgun (WGS) entry which is preliminary data.</text>
</comment>
<dbReference type="Pfam" id="PF12728">
    <property type="entry name" value="HTH_17"/>
    <property type="match status" value="1"/>
</dbReference>
<organism evidence="3 4">
    <name type="scientific">candidate division WWE3 bacterium</name>
    <dbReference type="NCBI Taxonomy" id="2053526"/>
    <lineage>
        <taxon>Bacteria</taxon>
        <taxon>Katanobacteria</taxon>
    </lineage>
</organism>
<feature type="region of interest" description="Disordered" evidence="1">
    <location>
        <begin position="138"/>
        <end position="163"/>
    </location>
</feature>
<dbReference type="InterPro" id="IPR009061">
    <property type="entry name" value="DNA-bd_dom_put_sf"/>
</dbReference>
<feature type="compositionally biased region" description="Polar residues" evidence="1">
    <location>
        <begin position="60"/>
        <end position="76"/>
    </location>
</feature>
<evidence type="ECO:0000259" key="2">
    <source>
        <dbReference type="Pfam" id="PF12728"/>
    </source>
</evidence>